<feature type="compositionally biased region" description="Basic residues" evidence="1">
    <location>
        <begin position="388"/>
        <end position="398"/>
    </location>
</feature>
<dbReference type="SUPFAM" id="SSF54928">
    <property type="entry name" value="RNA-binding domain, RBD"/>
    <property type="match status" value="1"/>
</dbReference>
<dbReference type="STRING" id="329046.A0A1Y2D0D7"/>
<evidence type="ECO:0000313" key="2">
    <source>
        <dbReference type="EMBL" id="ORY52584.1"/>
    </source>
</evidence>
<keyword evidence="3" id="KW-1185">Reference proteome</keyword>
<dbReference type="AlphaFoldDB" id="A0A1Y2D0D7"/>
<organism evidence="2 3">
    <name type="scientific">Rhizoclosmatium globosum</name>
    <dbReference type="NCBI Taxonomy" id="329046"/>
    <lineage>
        <taxon>Eukaryota</taxon>
        <taxon>Fungi</taxon>
        <taxon>Fungi incertae sedis</taxon>
        <taxon>Chytridiomycota</taxon>
        <taxon>Chytridiomycota incertae sedis</taxon>
        <taxon>Chytridiomycetes</taxon>
        <taxon>Chytridiales</taxon>
        <taxon>Chytriomycetaceae</taxon>
        <taxon>Rhizoclosmatium</taxon>
    </lineage>
</organism>
<evidence type="ECO:0000313" key="3">
    <source>
        <dbReference type="Proteomes" id="UP000193642"/>
    </source>
</evidence>
<proteinExistence type="predicted"/>
<dbReference type="InterPro" id="IPR035979">
    <property type="entry name" value="RBD_domain_sf"/>
</dbReference>
<gene>
    <name evidence="2" type="ORF">BCR33DRAFT_779851</name>
</gene>
<protein>
    <recommendedName>
        <fullName evidence="4">HTH La-type RNA-binding domain-containing protein</fullName>
    </recommendedName>
</protein>
<dbReference type="OrthoDB" id="439993at2759"/>
<reference evidence="2 3" key="1">
    <citation type="submission" date="2016-07" db="EMBL/GenBank/DDBJ databases">
        <title>Pervasive Adenine N6-methylation of Active Genes in Fungi.</title>
        <authorList>
            <consortium name="DOE Joint Genome Institute"/>
            <person name="Mondo S.J."/>
            <person name="Dannebaum R.O."/>
            <person name="Kuo R.C."/>
            <person name="Labutti K."/>
            <person name="Haridas S."/>
            <person name="Kuo A."/>
            <person name="Salamov A."/>
            <person name="Ahrendt S.R."/>
            <person name="Lipzen A."/>
            <person name="Sullivan W."/>
            <person name="Andreopoulos W.B."/>
            <person name="Clum A."/>
            <person name="Lindquist E."/>
            <person name="Daum C."/>
            <person name="Ramamoorthy G.K."/>
            <person name="Gryganskyi A."/>
            <person name="Culley D."/>
            <person name="Magnuson J.K."/>
            <person name="James T.Y."/>
            <person name="O'Malley M.A."/>
            <person name="Stajich J.E."/>
            <person name="Spatafora J.W."/>
            <person name="Visel A."/>
            <person name="Grigoriev I.V."/>
        </authorList>
    </citation>
    <scope>NUCLEOTIDE SEQUENCE [LARGE SCALE GENOMIC DNA]</scope>
    <source>
        <strain evidence="2 3">JEL800</strain>
    </source>
</reference>
<dbReference type="Proteomes" id="UP000193642">
    <property type="component" value="Unassembled WGS sequence"/>
</dbReference>
<dbReference type="EMBL" id="MCGO01000003">
    <property type="protein sequence ID" value="ORY52584.1"/>
    <property type="molecule type" value="Genomic_DNA"/>
</dbReference>
<accession>A0A1Y2D0D7</accession>
<name>A0A1Y2D0D7_9FUNG</name>
<feature type="region of interest" description="Disordered" evidence="1">
    <location>
        <begin position="388"/>
        <end position="437"/>
    </location>
</feature>
<evidence type="ECO:0000256" key="1">
    <source>
        <dbReference type="SAM" id="MobiDB-lite"/>
    </source>
</evidence>
<evidence type="ECO:0008006" key="4">
    <source>
        <dbReference type="Google" id="ProtNLM"/>
    </source>
</evidence>
<sequence>MEVDLVPQQLPFIEQGLHSLVLPGVKIPALQSKIIDLLDTYFCNKEIASILKTASAKHPNCGYQNGWVPAALLASFKSAKESRISPQAFVVTSKSCLPGAFEVSPDGNCLRRRVSFNQRNIADVVRGSVVLSSSCVLVNGIPKDAVDLDFISYVSEKYGSVERFQFSPRNLSLEFKSCHIQFKDPQSMIKLLAIASFTFEDHQVSIHASSFPSTTATNKKQITVAPSLPTFDFNHPSLTSRDPRSEPIKQKGQSAVQAAAILGYPLNRIVKFGPIDIAKTGFTTSSLQTLSRAEFEKLAPVAECIVREGEIFGYIRFKKGIAKEIVEMTMRHGGIGLGVLGDKVPLVAMQGEEERLFYEVAKERERVSGGNLAVAAIKAVKARRSLAVKQGSKRKGAKKGQNVSIKSKEPERKGNKRMANDEDEDEAMDGDQPSRTIAEIRKKRVKVDDLEELITGMGAFK</sequence>
<dbReference type="GO" id="GO:0003676">
    <property type="term" value="F:nucleic acid binding"/>
    <property type="evidence" value="ECO:0007669"/>
    <property type="project" value="InterPro"/>
</dbReference>
<comment type="caution">
    <text evidence="2">The sequence shown here is derived from an EMBL/GenBank/DDBJ whole genome shotgun (WGS) entry which is preliminary data.</text>
</comment>